<keyword evidence="2" id="KW-1133">Transmembrane helix</keyword>
<protein>
    <submittedName>
        <fullName evidence="3">Uncharacterized protein</fullName>
    </submittedName>
</protein>
<feature type="transmembrane region" description="Helical" evidence="2">
    <location>
        <begin position="86"/>
        <end position="107"/>
    </location>
</feature>
<accession>A0AAD4ER07</accession>
<evidence type="ECO:0000256" key="1">
    <source>
        <dbReference type="SAM" id="MobiDB-lite"/>
    </source>
</evidence>
<dbReference type="Proteomes" id="UP001197093">
    <property type="component" value="Unassembled WGS sequence"/>
</dbReference>
<feature type="compositionally biased region" description="Basic and acidic residues" evidence="1">
    <location>
        <begin position="398"/>
        <end position="410"/>
    </location>
</feature>
<sequence length="410" mass="43958">MVSTYQKILKTNWAKQSGDPEADEVIEGTNGATVGGMKRVNDLIRRLLSVVEIPVFGGAVLALIIIGELNFWSGPVNFQTEPIANVSQWSSIGASVLAACGSLYMLLARYLDKAEQEETAPFASGPCHCLCHEHGSNRPDSLSDGPEMEEMTRPPLSVPVPETDLRVSRQDTSPTYPLAPVRTDTYPDNEDAARGLGIHTVDSNSTVAGSRRDVTKALMKIATAFGTASADRFDDHQFRQGKALGFPEIPGEGNRNSKLSQIKQQWGEPSDDIEEGLTPRGRRSRANSFNGSIYRSPSIASRAPSPQPRARAQTTGPGLSFLGLPTSHSPESTSESVFPARPSAELEHTKSQATVVTLHEGPNSPAIVLSSEDDVFEEPADISGPATAAASVVEQPVPEEKPEAPRHAKS</sequence>
<proteinExistence type="predicted"/>
<keyword evidence="2" id="KW-0472">Membrane</keyword>
<name>A0AAD4ER07_9PEZI</name>
<keyword evidence="4" id="KW-1185">Reference proteome</keyword>
<dbReference type="AlphaFoldDB" id="A0AAD4ER07"/>
<feature type="region of interest" description="Disordered" evidence="1">
    <location>
        <begin position="378"/>
        <end position="410"/>
    </location>
</feature>
<feature type="compositionally biased region" description="Polar residues" evidence="1">
    <location>
        <begin position="254"/>
        <end position="264"/>
    </location>
</feature>
<feature type="region of interest" description="Disordered" evidence="1">
    <location>
        <begin position="245"/>
        <end position="351"/>
    </location>
</feature>
<organism evidence="3 4">
    <name type="scientific">Staphylotrichum longicolle</name>
    <dbReference type="NCBI Taxonomy" id="669026"/>
    <lineage>
        <taxon>Eukaryota</taxon>
        <taxon>Fungi</taxon>
        <taxon>Dikarya</taxon>
        <taxon>Ascomycota</taxon>
        <taxon>Pezizomycotina</taxon>
        <taxon>Sordariomycetes</taxon>
        <taxon>Sordariomycetidae</taxon>
        <taxon>Sordariales</taxon>
        <taxon>Chaetomiaceae</taxon>
        <taxon>Staphylotrichum</taxon>
    </lineage>
</organism>
<evidence type="ECO:0000313" key="4">
    <source>
        <dbReference type="Proteomes" id="UP001197093"/>
    </source>
</evidence>
<keyword evidence="2" id="KW-0812">Transmembrane</keyword>
<feature type="compositionally biased region" description="Low complexity" evidence="1">
    <location>
        <begin position="295"/>
        <end position="313"/>
    </location>
</feature>
<gene>
    <name evidence="3" type="ORF">NEMBOFW57_008193</name>
</gene>
<feature type="region of interest" description="Disordered" evidence="1">
    <location>
        <begin position="138"/>
        <end position="187"/>
    </location>
</feature>
<feature type="transmembrane region" description="Helical" evidence="2">
    <location>
        <begin position="47"/>
        <end position="66"/>
    </location>
</feature>
<dbReference type="EMBL" id="JAHCVI010000004">
    <property type="protein sequence ID" value="KAG7285899.1"/>
    <property type="molecule type" value="Genomic_DNA"/>
</dbReference>
<reference evidence="3" key="1">
    <citation type="submission" date="2023-02" db="EMBL/GenBank/DDBJ databases">
        <authorList>
            <person name="Palmer J.M."/>
        </authorList>
    </citation>
    <scope>NUCLEOTIDE SEQUENCE</scope>
    <source>
        <strain evidence="3">FW57</strain>
    </source>
</reference>
<feature type="compositionally biased region" description="Low complexity" evidence="1">
    <location>
        <begin position="325"/>
        <end position="336"/>
    </location>
</feature>
<evidence type="ECO:0000313" key="3">
    <source>
        <dbReference type="EMBL" id="KAG7285899.1"/>
    </source>
</evidence>
<evidence type="ECO:0000256" key="2">
    <source>
        <dbReference type="SAM" id="Phobius"/>
    </source>
</evidence>
<comment type="caution">
    <text evidence="3">The sequence shown here is derived from an EMBL/GenBank/DDBJ whole genome shotgun (WGS) entry which is preliminary data.</text>
</comment>